<dbReference type="SUPFAM" id="SSF56219">
    <property type="entry name" value="DNase I-like"/>
    <property type="match status" value="1"/>
</dbReference>
<dbReference type="InterPro" id="IPR036691">
    <property type="entry name" value="Endo/exonu/phosph_ase_sf"/>
</dbReference>
<dbReference type="PROSITE" id="PS50878">
    <property type="entry name" value="RT_POL"/>
    <property type="match status" value="1"/>
</dbReference>
<sequence>MLNNNTARIASLNARSFLKEAQSQQQSQFTRNLRSHALNIDILALQEVSQTHTSSLTNQDISHLHRLFPNSSSCFTKHCALICLSPSFTLSNTYVTIDQRCIISTICTSHGALCRIVVLYAFAERARRPEFFSSLLDLPCFIDNSEPCLIIGDFNTHLHTTLDPGLRPWGQSLLDHFHNCMYPELTDMLSPPHAAPTFHRGDTHTTVDYIFCSHDLRSRISNAQQWYMSRAWTDHEMLTMDLRVHDMDTGPGCWRFNPVLLDDEPQFDLLLQSTVNGYFDQLDEDLCEVDPQMCWDNLKAVLKETAIDYSFRQSLTIKQQLRTLQRRRHGILQQHGHRDPRLPPLEKEIDTIQERITKQLLLRSAIRWHESGERNNKYFFNVLKQRQAATTIHHLRDPQTRELFTTMGDIMQHARHFYMDIYSPTEIDQPAVDHLLSSIPSSVRVTEAQGNHLIRPFTLDELVGAIDHSPLGRSPGMDGLPFELFKHMQTWEPVLRLLLSVMNQALLQHSYPRSWMSTRMVLLYKKGDPQLLANWRPLSLINSDAKLFTKLLANRLQPIMHHLINPFQTGFLAKRLISDNGWVAQNLMHHVRRPCPSSSSVGVLLDQEKAYDRVHPDYLKQVMTRFGFPPPFIDSFLHLFFSTSISISINGWLSSPVSQLRGLRQGDPISPLFNIAFEPFIRTLISDPFLLGSPLTNPNTNKKWNQRIHFRTNLSSSHVPPFKVLAYADDLLVFLQSPTEWHILLKHLKTYNLASNSKINLNKTVVFPLSGEPNPSWQIMLATMNTSWHDRTSPNALT</sequence>
<evidence type="ECO:0000313" key="2">
    <source>
        <dbReference type="EMBL" id="CDH54787.1"/>
    </source>
</evidence>
<comment type="caution">
    <text evidence="2">The sequence shown here is derived from an EMBL/GenBank/DDBJ whole genome shotgun (WGS) entry which is preliminary data.</text>
</comment>
<dbReference type="Gene3D" id="3.60.10.10">
    <property type="entry name" value="Endonuclease/exonuclease/phosphatase"/>
    <property type="match status" value="1"/>
</dbReference>
<feature type="domain" description="Reverse transcriptase" evidence="1">
    <location>
        <begin position="504"/>
        <end position="782"/>
    </location>
</feature>
<keyword evidence="3" id="KW-1185">Reference proteome</keyword>
<evidence type="ECO:0000313" key="3">
    <source>
        <dbReference type="Proteomes" id="UP000027586"/>
    </source>
</evidence>
<organism evidence="2 3">
    <name type="scientific">Lichtheimia corymbifera JMRC:FSU:9682</name>
    <dbReference type="NCBI Taxonomy" id="1263082"/>
    <lineage>
        <taxon>Eukaryota</taxon>
        <taxon>Fungi</taxon>
        <taxon>Fungi incertae sedis</taxon>
        <taxon>Mucoromycota</taxon>
        <taxon>Mucoromycotina</taxon>
        <taxon>Mucoromycetes</taxon>
        <taxon>Mucorales</taxon>
        <taxon>Lichtheimiaceae</taxon>
        <taxon>Lichtheimia</taxon>
    </lineage>
</organism>
<dbReference type="PANTHER" id="PTHR31635">
    <property type="entry name" value="REVERSE TRANSCRIPTASE DOMAIN-CONTAINING PROTEIN-RELATED"/>
    <property type="match status" value="1"/>
</dbReference>
<dbReference type="STRING" id="1263082.A0A068RYU8"/>
<proteinExistence type="predicted"/>
<dbReference type="GO" id="GO:0003824">
    <property type="term" value="F:catalytic activity"/>
    <property type="evidence" value="ECO:0007669"/>
    <property type="project" value="InterPro"/>
</dbReference>
<dbReference type="InterPro" id="IPR005135">
    <property type="entry name" value="Endo/exonuclease/phosphatase"/>
</dbReference>
<dbReference type="OrthoDB" id="5598377at2759"/>
<dbReference type="EMBL" id="CBTN010000025">
    <property type="protein sequence ID" value="CDH54787.1"/>
    <property type="molecule type" value="Genomic_DNA"/>
</dbReference>
<gene>
    <name evidence="2" type="ORF">LCOR_06004.1</name>
</gene>
<dbReference type="Proteomes" id="UP000027586">
    <property type="component" value="Unassembled WGS sequence"/>
</dbReference>
<dbReference type="CDD" id="cd01650">
    <property type="entry name" value="RT_nLTR_like"/>
    <property type="match status" value="1"/>
</dbReference>
<name>A0A068RYU8_9FUNG</name>
<reference evidence="2" key="1">
    <citation type="submission" date="2013-08" db="EMBL/GenBank/DDBJ databases">
        <title>Gene expansion shapes genome architecture in the human pathogen Lichtheimia corymbifera: an evolutionary genomics analysis in the ancient terrestrial Mucorales (Mucoromycotina).</title>
        <authorList>
            <person name="Schwartze V.U."/>
            <person name="Winter S."/>
            <person name="Shelest E."/>
            <person name="Marcet-Houben M."/>
            <person name="Horn F."/>
            <person name="Wehner S."/>
            <person name="Hoffmann K."/>
            <person name="Riege K."/>
            <person name="Sammeth M."/>
            <person name="Nowrousian M."/>
            <person name="Valiante V."/>
            <person name="Linde J."/>
            <person name="Jacobsen I.D."/>
            <person name="Marz M."/>
            <person name="Brakhage A.A."/>
            <person name="Gabaldon T."/>
            <person name="Bocker S."/>
            <person name="Voigt K."/>
        </authorList>
    </citation>
    <scope>NUCLEOTIDE SEQUENCE [LARGE SCALE GENOMIC DNA]</scope>
    <source>
        <strain evidence="2">FSU 9682</strain>
    </source>
</reference>
<accession>A0A068RYU8</accession>
<protein>
    <recommendedName>
        <fullName evidence="1">Reverse transcriptase domain-containing protein</fullName>
    </recommendedName>
</protein>
<dbReference type="SUPFAM" id="SSF56672">
    <property type="entry name" value="DNA/RNA polymerases"/>
    <property type="match status" value="1"/>
</dbReference>
<evidence type="ECO:0000259" key="1">
    <source>
        <dbReference type="PROSITE" id="PS50878"/>
    </source>
</evidence>
<dbReference type="PANTHER" id="PTHR31635:SF196">
    <property type="entry name" value="REVERSE TRANSCRIPTASE DOMAIN-CONTAINING PROTEIN-RELATED"/>
    <property type="match status" value="1"/>
</dbReference>
<dbReference type="AlphaFoldDB" id="A0A068RYU8"/>
<dbReference type="Pfam" id="PF00078">
    <property type="entry name" value="RVT_1"/>
    <property type="match status" value="1"/>
</dbReference>
<dbReference type="VEuPathDB" id="FungiDB:LCOR_06004.1"/>
<dbReference type="Pfam" id="PF03372">
    <property type="entry name" value="Exo_endo_phos"/>
    <property type="match status" value="1"/>
</dbReference>
<dbReference type="InterPro" id="IPR043502">
    <property type="entry name" value="DNA/RNA_pol_sf"/>
</dbReference>
<dbReference type="InterPro" id="IPR000477">
    <property type="entry name" value="RT_dom"/>
</dbReference>